<evidence type="ECO:0000313" key="3">
    <source>
        <dbReference type="EMBL" id="MFC4297716.1"/>
    </source>
</evidence>
<comment type="similarity">
    <text evidence="1">Belongs to the free Met sulfoxide reductase family.</text>
</comment>
<dbReference type="InterPro" id="IPR029016">
    <property type="entry name" value="GAF-like_dom_sf"/>
</dbReference>
<dbReference type="InterPro" id="IPR051330">
    <property type="entry name" value="Phosphatase_reg/MetRdx"/>
</dbReference>
<dbReference type="SUPFAM" id="SSF55781">
    <property type="entry name" value="GAF domain-like"/>
    <property type="match status" value="1"/>
</dbReference>
<evidence type="ECO:0000259" key="2">
    <source>
        <dbReference type="Pfam" id="PF01590"/>
    </source>
</evidence>
<reference evidence="4" key="1">
    <citation type="journal article" date="2019" name="Int. J. Syst. Evol. Microbiol.">
        <title>The Global Catalogue of Microorganisms (GCM) 10K type strain sequencing project: providing services to taxonomists for standard genome sequencing and annotation.</title>
        <authorList>
            <consortium name="The Broad Institute Genomics Platform"/>
            <consortium name="The Broad Institute Genome Sequencing Center for Infectious Disease"/>
            <person name="Wu L."/>
            <person name="Ma J."/>
        </authorList>
    </citation>
    <scope>NUCLEOTIDE SEQUENCE [LARGE SCALE GENOMIC DNA]</scope>
    <source>
        <strain evidence="4">CGMCC 1.19029</strain>
    </source>
</reference>
<proteinExistence type="inferred from homology"/>
<name>A0ABV8RZD2_9BURK</name>
<organism evidence="3 4">
    <name type="scientific">Castellaniella hirudinis</name>
    <dbReference type="NCBI Taxonomy" id="1144617"/>
    <lineage>
        <taxon>Bacteria</taxon>
        <taxon>Pseudomonadati</taxon>
        <taxon>Pseudomonadota</taxon>
        <taxon>Betaproteobacteria</taxon>
        <taxon>Burkholderiales</taxon>
        <taxon>Alcaligenaceae</taxon>
        <taxon>Castellaniella</taxon>
    </lineage>
</organism>
<feature type="domain" description="GAF" evidence="2">
    <location>
        <begin position="50"/>
        <end position="156"/>
    </location>
</feature>
<dbReference type="InterPro" id="IPR003018">
    <property type="entry name" value="GAF"/>
</dbReference>
<dbReference type="PANTHER" id="PTHR21021:SF15">
    <property type="entry name" value="FREE METHIONINE-R-SULFOXIDE REDUCTASE"/>
    <property type="match status" value="1"/>
</dbReference>
<dbReference type="Pfam" id="PF01590">
    <property type="entry name" value="GAF"/>
    <property type="match status" value="1"/>
</dbReference>
<sequence length="166" mass="17749">MFHFAPQTYASKAEHYADLAAQAHGLISGEPDLIANAANFSALVFDSLPQLNWAGFYLYDGTELVVGPFQGKPACIRIAIGSGVCGTAAQTRRTQVVRDVNAFAGHIPCDSASQSEIVVPLVRADGSLLGVWDVDSPVTGRFDEDDQRGMEALCRVFMDEIGAASR</sequence>
<dbReference type="RefSeq" id="WP_376812267.1">
    <property type="nucleotide sequence ID" value="NZ_JBHSDY010000003.1"/>
</dbReference>
<accession>A0ABV8RZD2</accession>
<dbReference type="Gene3D" id="3.30.450.40">
    <property type="match status" value="1"/>
</dbReference>
<comment type="caution">
    <text evidence="3">The sequence shown here is derived from an EMBL/GenBank/DDBJ whole genome shotgun (WGS) entry which is preliminary data.</text>
</comment>
<gene>
    <name evidence="3" type="ORF">ACFO0J_06650</name>
</gene>
<protein>
    <submittedName>
        <fullName evidence="3">GAF domain-containing protein</fullName>
    </submittedName>
</protein>
<evidence type="ECO:0000313" key="4">
    <source>
        <dbReference type="Proteomes" id="UP001595756"/>
    </source>
</evidence>
<dbReference type="EMBL" id="JBHSDY010000003">
    <property type="protein sequence ID" value="MFC4297716.1"/>
    <property type="molecule type" value="Genomic_DNA"/>
</dbReference>
<keyword evidence="4" id="KW-1185">Reference proteome</keyword>
<evidence type="ECO:0000256" key="1">
    <source>
        <dbReference type="ARBA" id="ARBA00038454"/>
    </source>
</evidence>
<dbReference type="Proteomes" id="UP001595756">
    <property type="component" value="Unassembled WGS sequence"/>
</dbReference>
<dbReference type="PANTHER" id="PTHR21021">
    <property type="entry name" value="GAF/PUTATIVE CYTOSKELETAL PROTEIN"/>
    <property type="match status" value="1"/>
</dbReference>